<dbReference type="Gene3D" id="3.40.50.150">
    <property type="entry name" value="Vaccinia Virus protein VP39"/>
    <property type="match status" value="1"/>
</dbReference>
<keyword evidence="1" id="KW-0614">Plasmid</keyword>
<dbReference type="AlphaFoldDB" id="W0RTD9"/>
<sequence>MTLQVVAGSFRDPSGFVYTKNGTLYRQVNRVFAEEYDAVRASGLYEELASAGLLVAHAEDDPAAAATPDAHVVLRPERVPFISYPYEWSFGQLKDAALLTLDVQRRALDRGFALRDASAYNVQFVDGRPILIDTLSIGRYTVGEPWIAYRQFCEHFLAPLALMAHTDVRCAALQRQYLNGIPLDLASKLLPTRTRFSPSMLLHIHLHARAQQKYQHADVKAETGGRRMTTAALRNFLTSLRDSVEGLKWEPAGTEWADYTTNTNYSDRAHDAKKARVAEFASRAGARVAWDLGANTGLFSRAVRDAGVPTVLSFDIDPAAVERNHRAIKASGERGITPFVLDLTNPSPAQGWAHEERMSLAERGPADLVLALALVHHLAISNNVPLERVAAYLAQLGRWVVIEFVPKSDSQVRRLLTNREDVFPGYTREGFEAAFAPHFTTAACVPVEESERWLYLLERR</sequence>
<dbReference type="eggNOG" id="COG2242">
    <property type="taxonomic scope" value="Bacteria"/>
</dbReference>
<organism evidence="1 2">
    <name type="scientific">Gemmatirosa kalamazoonensis</name>
    <dbReference type="NCBI Taxonomy" id="861299"/>
    <lineage>
        <taxon>Bacteria</taxon>
        <taxon>Pseudomonadati</taxon>
        <taxon>Gemmatimonadota</taxon>
        <taxon>Gemmatimonadia</taxon>
        <taxon>Gemmatimonadales</taxon>
        <taxon>Gemmatimonadaceae</taxon>
        <taxon>Gemmatirosa</taxon>
    </lineage>
</organism>
<gene>
    <name evidence="1" type="ORF">J421_6055</name>
</gene>
<dbReference type="CDD" id="cd02440">
    <property type="entry name" value="AdoMet_MTases"/>
    <property type="match status" value="1"/>
</dbReference>
<dbReference type="HOGENOM" id="CLU_047692_0_0_0"/>
<geneLocation type="plasmid" evidence="1 2">
    <name>2</name>
</geneLocation>
<dbReference type="EMBL" id="CP007130">
    <property type="protein sequence ID" value="AHG93590.1"/>
    <property type="molecule type" value="Genomic_DNA"/>
</dbReference>
<dbReference type="SUPFAM" id="SSF53335">
    <property type="entry name" value="S-adenosyl-L-methionine-dependent methyltransferases"/>
    <property type="match status" value="1"/>
</dbReference>
<reference evidence="1 2" key="1">
    <citation type="journal article" date="2014" name="Genome Announc.">
        <title>Genome Sequence and Methylome of Soil Bacterium Gemmatirosa kalamazoonensis KBS708T, a Member of the Rarely Cultivated Gemmatimonadetes Phylum.</title>
        <authorList>
            <person name="Debruyn J.M."/>
            <person name="Radosevich M."/>
            <person name="Wommack K.E."/>
            <person name="Polson S.W."/>
            <person name="Hauser L.J."/>
            <person name="Fawaz M.N."/>
            <person name="Korlach J."/>
            <person name="Tsai Y.C."/>
        </authorList>
    </citation>
    <scope>NUCLEOTIDE SEQUENCE [LARGE SCALE GENOMIC DNA]</scope>
    <source>
        <strain evidence="1 2">KBS708</strain>
        <plasmid evidence="2">Plasmid 2</plasmid>
    </source>
</reference>
<dbReference type="KEGG" id="gba:J421_6055"/>
<name>W0RTD9_9BACT</name>
<dbReference type="Proteomes" id="UP000019151">
    <property type="component" value="Plasmid 2"/>
</dbReference>
<evidence type="ECO:0000313" key="1">
    <source>
        <dbReference type="EMBL" id="AHG93590.1"/>
    </source>
</evidence>
<accession>W0RTD9</accession>
<proteinExistence type="predicted"/>
<evidence type="ECO:0000313" key="2">
    <source>
        <dbReference type="Proteomes" id="UP000019151"/>
    </source>
</evidence>
<dbReference type="RefSeq" id="WP_104023515.1">
    <property type="nucleotide sequence ID" value="NZ_CP007130.1"/>
</dbReference>
<dbReference type="PATRIC" id="fig|861299.3.peg.6109"/>
<dbReference type="InterPro" id="IPR029063">
    <property type="entry name" value="SAM-dependent_MTases_sf"/>
</dbReference>
<keyword evidence="2" id="KW-1185">Reference proteome</keyword>
<protein>
    <submittedName>
        <fullName evidence="1">Nodulation protein NoeA-related protein</fullName>
    </submittedName>
</protein>
<dbReference type="InParanoid" id="W0RTD9"/>